<dbReference type="AlphaFoldDB" id="A0A8B7YK42"/>
<evidence type="ECO:0000256" key="4">
    <source>
        <dbReference type="ARBA" id="ARBA00022692"/>
    </source>
</evidence>
<evidence type="ECO:0000256" key="6">
    <source>
        <dbReference type="ARBA" id="ARBA00023136"/>
    </source>
</evidence>
<feature type="transmembrane region" description="Helical" evidence="8">
    <location>
        <begin position="465"/>
        <end position="486"/>
    </location>
</feature>
<feature type="transmembrane region" description="Helical" evidence="8">
    <location>
        <begin position="304"/>
        <end position="325"/>
    </location>
</feature>
<dbReference type="Proteomes" id="UP000694845">
    <property type="component" value="Unplaced"/>
</dbReference>
<keyword evidence="6 8" id="KW-0472">Membrane</keyword>
<feature type="transmembrane region" description="Helical" evidence="8">
    <location>
        <begin position="507"/>
        <end position="532"/>
    </location>
</feature>
<dbReference type="GeneID" id="110980527"/>
<comment type="similarity">
    <text evidence="2">Belongs to the SLC29A/ENT transporter (TC 2.A.57) family.</text>
</comment>
<dbReference type="InterPro" id="IPR002259">
    <property type="entry name" value="Eqnu_transpt"/>
</dbReference>
<feature type="transmembrane region" description="Helical" evidence="8">
    <location>
        <begin position="240"/>
        <end position="262"/>
    </location>
</feature>
<dbReference type="RefSeq" id="XP_022092987.1">
    <property type="nucleotide sequence ID" value="XM_022237295.1"/>
</dbReference>
<dbReference type="Pfam" id="PF01733">
    <property type="entry name" value="Nucleoside_tran"/>
    <property type="match status" value="1"/>
</dbReference>
<evidence type="ECO:0000256" key="7">
    <source>
        <dbReference type="SAM" id="MobiDB-lite"/>
    </source>
</evidence>
<dbReference type="PANTHER" id="PTHR10332">
    <property type="entry name" value="EQUILIBRATIVE NUCLEOSIDE TRANSPORTER"/>
    <property type="match status" value="1"/>
</dbReference>
<keyword evidence="3" id="KW-0813">Transport</keyword>
<dbReference type="GO" id="GO:0005337">
    <property type="term" value="F:nucleoside transmembrane transporter activity"/>
    <property type="evidence" value="ECO:0007669"/>
    <property type="project" value="InterPro"/>
</dbReference>
<dbReference type="SUPFAM" id="SSF103473">
    <property type="entry name" value="MFS general substrate transporter"/>
    <property type="match status" value="1"/>
</dbReference>
<feature type="transmembrane region" description="Helical" evidence="8">
    <location>
        <begin position="436"/>
        <end position="453"/>
    </location>
</feature>
<feature type="transmembrane region" description="Helical" evidence="8">
    <location>
        <begin position="274"/>
        <end position="292"/>
    </location>
</feature>
<keyword evidence="9" id="KW-1185">Reference proteome</keyword>
<feature type="transmembrane region" description="Helical" evidence="8">
    <location>
        <begin position="133"/>
        <end position="153"/>
    </location>
</feature>
<feature type="transmembrane region" description="Helical" evidence="8">
    <location>
        <begin position="206"/>
        <end position="228"/>
    </location>
</feature>
<evidence type="ECO:0000313" key="9">
    <source>
        <dbReference type="Proteomes" id="UP000694845"/>
    </source>
</evidence>
<name>A0A8B7YK42_ACAPL</name>
<dbReference type="KEGG" id="aplc:110980527"/>
<comment type="subcellular location">
    <subcellularLocation>
        <location evidence="1">Membrane</location>
        <topology evidence="1">Multi-pass membrane protein</topology>
    </subcellularLocation>
</comment>
<dbReference type="PANTHER" id="PTHR10332:SF80">
    <property type="entry name" value="EQUILIBRATIVE NUCLEOSIDE TRANSPORTER 2, ISOFORM A"/>
    <property type="match status" value="1"/>
</dbReference>
<feature type="region of interest" description="Disordered" evidence="7">
    <location>
        <begin position="24"/>
        <end position="58"/>
    </location>
</feature>
<feature type="transmembrane region" description="Helical" evidence="8">
    <location>
        <begin position="177"/>
        <end position="199"/>
    </location>
</feature>
<reference evidence="10" key="1">
    <citation type="submission" date="2025-08" db="UniProtKB">
        <authorList>
            <consortium name="RefSeq"/>
        </authorList>
    </citation>
    <scope>IDENTIFICATION</scope>
</reference>
<evidence type="ECO:0000256" key="2">
    <source>
        <dbReference type="ARBA" id="ARBA00007965"/>
    </source>
</evidence>
<evidence type="ECO:0000256" key="3">
    <source>
        <dbReference type="ARBA" id="ARBA00022448"/>
    </source>
</evidence>
<sequence length="535" mass="59275">MKETSVELADSGYPQIVVHDVEEPGDQETEIKEPFVNSNGNAPSGSPCGSPYTTPQGTPLTARKANGSNGHLYVPGGSPSKGVGYAPLGTSQAHKWGGSISSIRLSASREDIADMRAEQKIQGRRAPRDRFRFIFMLMAIHGIATLLPWNMFITADAYFTDYKFGNVSDNAEYKDKFVSYIGIAGFIPNVFFLAVSLFVPPKSSRLANMVALNIMLTLFVLTTILAIIDSSEWPGAFFGITMATVVIFNGAAAVYQSGIFAFAAKLPDIYLQSYIVGQGLGGTFVAVVSITTLATTDSVQTAGIAYFTCAVAVLFLAVISLLIVYKSPFVNYHHNVALQVLTEKEKEAVEEATRPITLLYIFKRIWVDAISVWLMFFVTLAIFPAFNLGIVSTSEEDDSDFIQTYFTPLTCFFTFNFCDFVGSMVPAILKWPFHRYTWIVSNIRILFFPLFVLCNYRPVTRTLPVYFGDAVYIIIMIIFSLSNGYFKTVIMMEGPQKVPPEWAGKAASMMVFFLVLGIFCGLQFSLFFPWFVTVF</sequence>
<dbReference type="InterPro" id="IPR036259">
    <property type="entry name" value="MFS_trans_sf"/>
</dbReference>
<protein>
    <submittedName>
        <fullName evidence="10">Equilibrative nucleoside transporter 2-like</fullName>
    </submittedName>
</protein>
<feature type="transmembrane region" description="Helical" evidence="8">
    <location>
        <begin position="365"/>
        <end position="386"/>
    </location>
</feature>
<dbReference type="PRINTS" id="PR01130">
    <property type="entry name" value="DERENTRNSPRT"/>
</dbReference>
<organism evidence="9 10">
    <name type="scientific">Acanthaster planci</name>
    <name type="common">Crown-of-thorns starfish</name>
    <dbReference type="NCBI Taxonomy" id="133434"/>
    <lineage>
        <taxon>Eukaryota</taxon>
        <taxon>Metazoa</taxon>
        <taxon>Echinodermata</taxon>
        <taxon>Eleutherozoa</taxon>
        <taxon>Asterozoa</taxon>
        <taxon>Asteroidea</taxon>
        <taxon>Valvatacea</taxon>
        <taxon>Valvatida</taxon>
        <taxon>Acanthasteridae</taxon>
        <taxon>Acanthaster</taxon>
    </lineage>
</organism>
<keyword evidence="5 8" id="KW-1133">Transmembrane helix</keyword>
<evidence type="ECO:0000256" key="5">
    <source>
        <dbReference type="ARBA" id="ARBA00022989"/>
    </source>
</evidence>
<feature type="transmembrane region" description="Helical" evidence="8">
    <location>
        <begin position="406"/>
        <end position="429"/>
    </location>
</feature>
<dbReference type="GO" id="GO:0005886">
    <property type="term" value="C:plasma membrane"/>
    <property type="evidence" value="ECO:0007669"/>
    <property type="project" value="TreeGrafter"/>
</dbReference>
<accession>A0A8B7YK42</accession>
<evidence type="ECO:0000313" key="10">
    <source>
        <dbReference type="RefSeq" id="XP_022092987.1"/>
    </source>
</evidence>
<dbReference type="OrthoDB" id="1856718at2759"/>
<dbReference type="OMA" id="WVYWGIA"/>
<keyword evidence="4 8" id="KW-0812">Transmembrane</keyword>
<evidence type="ECO:0000256" key="8">
    <source>
        <dbReference type="SAM" id="Phobius"/>
    </source>
</evidence>
<gene>
    <name evidence="10" type="primary">LOC110980527</name>
</gene>
<proteinExistence type="inferred from homology"/>
<evidence type="ECO:0000256" key="1">
    <source>
        <dbReference type="ARBA" id="ARBA00004141"/>
    </source>
</evidence>